<sequence>MNSRLTMIVCVVLMSVAFVLSLPAAQDESLFGPVVEVQEADTFNPQDPQAFLKWRQIKKLLRKACGSCTFRVSSAAPSAPKMPSSCTAGTADTRAKASTNRQMVCGIHSYEFVRH</sequence>
<dbReference type="EnsemblMetazoa" id="ADIR009208-RA">
    <property type="protein sequence ID" value="ADIR009208-PA"/>
    <property type="gene ID" value="ADIR009208"/>
</dbReference>
<dbReference type="Proteomes" id="UP000075884">
    <property type="component" value="Unassembled WGS sequence"/>
</dbReference>
<evidence type="ECO:0000256" key="1">
    <source>
        <dbReference type="SAM" id="SignalP"/>
    </source>
</evidence>
<reference evidence="3" key="1">
    <citation type="submission" date="2013-03" db="EMBL/GenBank/DDBJ databases">
        <title>The Genome Sequence of Anopheles dirus WRAIR2.</title>
        <authorList>
            <consortium name="The Broad Institute Genomics Platform"/>
            <person name="Neafsey D.E."/>
            <person name="Walton C."/>
            <person name="Walker B."/>
            <person name="Young S.K."/>
            <person name="Zeng Q."/>
            <person name="Gargeya S."/>
            <person name="Fitzgerald M."/>
            <person name="Haas B."/>
            <person name="Abouelleil A."/>
            <person name="Allen A.W."/>
            <person name="Alvarado L."/>
            <person name="Arachchi H.M."/>
            <person name="Berlin A.M."/>
            <person name="Chapman S.B."/>
            <person name="Gainer-Dewar J."/>
            <person name="Goldberg J."/>
            <person name="Griggs A."/>
            <person name="Gujja S."/>
            <person name="Hansen M."/>
            <person name="Howarth C."/>
            <person name="Imamovic A."/>
            <person name="Ireland A."/>
            <person name="Larimer J."/>
            <person name="McCowan C."/>
            <person name="Murphy C."/>
            <person name="Pearson M."/>
            <person name="Poon T.W."/>
            <person name="Priest M."/>
            <person name="Roberts A."/>
            <person name="Saif S."/>
            <person name="Shea T."/>
            <person name="Sisk P."/>
            <person name="Sykes S."/>
            <person name="Wortman J."/>
            <person name="Nusbaum C."/>
            <person name="Birren B."/>
        </authorList>
    </citation>
    <scope>NUCLEOTIDE SEQUENCE [LARGE SCALE GENOMIC DNA]</scope>
    <source>
        <strain evidence="3">WRAIR2</strain>
    </source>
</reference>
<feature type="chain" id="PRO_5008130243" evidence="1">
    <location>
        <begin position="22"/>
        <end position="115"/>
    </location>
</feature>
<dbReference type="AlphaFoldDB" id="A0A182NNH3"/>
<keyword evidence="3" id="KW-1185">Reference proteome</keyword>
<organism evidence="2 3">
    <name type="scientific">Anopheles dirus</name>
    <dbReference type="NCBI Taxonomy" id="7168"/>
    <lineage>
        <taxon>Eukaryota</taxon>
        <taxon>Metazoa</taxon>
        <taxon>Ecdysozoa</taxon>
        <taxon>Arthropoda</taxon>
        <taxon>Hexapoda</taxon>
        <taxon>Insecta</taxon>
        <taxon>Pterygota</taxon>
        <taxon>Neoptera</taxon>
        <taxon>Endopterygota</taxon>
        <taxon>Diptera</taxon>
        <taxon>Nematocera</taxon>
        <taxon>Culicoidea</taxon>
        <taxon>Culicidae</taxon>
        <taxon>Anophelinae</taxon>
        <taxon>Anopheles</taxon>
    </lineage>
</organism>
<dbReference type="VEuPathDB" id="VectorBase:ADIR009208"/>
<proteinExistence type="predicted"/>
<protein>
    <submittedName>
        <fullName evidence="2">Uncharacterized protein</fullName>
    </submittedName>
</protein>
<evidence type="ECO:0000313" key="3">
    <source>
        <dbReference type="Proteomes" id="UP000075884"/>
    </source>
</evidence>
<evidence type="ECO:0000313" key="2">
    <source>
        <dbReference type="EnsemblMetazoa" id="ADIR009208-PA"/>
    </source>
</evidence>
<feature type="signal peptide" evidence="1">
    <location>
        <begin position="1"/>
        <end position="21"/>
    </location>
</feature>
<keyword evidence="1" id="KW-0732">Signal</keyword>
<reference evidence="2" key="2">
    <citation type="submission" date="2020-05" db="UniProtKB">
        <authorList>
            <consortium name="EnsemblMetazoa"/>
        </authorList>
    </citation>
    <scope>IDENTIFICATION</scope>
    <source>
        <strain evidence="2">WRAIR2</strain>
    </source>
</reference>
<accession>A0A182NNH3</accession>
<name>A0A182NNH3_9DIPT</name>